<proteinExistence type="predicted"/>
<name>A0A6A5YST2_9PLEO</name>
<dbReference type="AlphaFoldDB" id="A0A6A5YST2"/>
<gene>
    <name evidence="1" type="ORF">BDV96DRAFT_462900</name>
</gene>
<keyword evidence="2" id="KW-1185">Reference proteome</keyword>
<evidence type="ECO:0000313" key="2">
    <source>
        <dbReference type="Proteomes" id="UP000799770"/>
    </source>
</evidence>
<dbReference type="EMBL" id="ML977344">
    <property type="protein sequence ID" value="KAF2109128.1"/>
    <property type="molecule type" value="Genomic_DNA"/>
</dbReference>
<reference evidence="1" key="1">
    <citation type="journal article" date="2020" name="Stud. Mycol.">
        <title>101 Dothideomycetes genomes: a test case for predicting lifestyles and emergence of pathogens.</title>
        <authorList>
            <person name="Haridas S."/>
            <person name="Albert R."/>
            <person name="Binder M."/>
            <person name="Bloem J."/>
            <person name="Labutti K."/>
            <person name="Salamov A."/>
            <person name="Andreopoulos B."/>
            <person name="Baker S."/>
            <person name="Barry K."/>
            <person name="Bills G."/>
            <person name="Bluhm B."/>
            <person name="Cannon C."/>
            <person name="Castanera R."/>
            <person name="Culley D."/>
            <person name="Daum C."/>
            <person name="Ezra D."/>
            <person name="Gonzalez J."/>
            <person name="Henrissat B."/>
            <person name="Kuo A."/>
            <person name="Liang C."/>
            <person name="Lipzen A."/>
            <person name="Lutzoni F."/>
            <person name="Magnuson J."/>
            <person name="Mondo S."/>
            <person name="Nolan M."/>
            <person name="Ohm R."/>
            <person name="Pangilinan J."/>
            <person name="Park H.-J."/>
            <person name="Ramirez L."/>
            <person name="Alfaro M."/>
            <person name="Sun H."/>
            <person name="Tritt A."/>
            <person name="Yoshinaga Y."/>
            <person name="Zwiers L.-H."/>
            <person name="Turgeon B."/>
            <person name="Goodwin S."/>
            <person name="Spatafora J."/>
            <person name="Crous P."/>
            <person name="Grigoriev I."/>
        </authorList>
    </citation>
    <scope>NUCLEOTIDE SEQUENCE</scope>
    <source>
        <strain evidence="1">CBS 627.86</strain>
    </source>
</reference>
<dbReference type="Proteomes" id="UP000799770">
    <property type="component" value="Unassembled WGS sequence"/>
</dbReference>
<organism evidence="1 2">
    <name type="scientific">Lophiotrema nucula</name>
    <dbReference type="NCBI Taxonomy" id="690887"/>
    <lineage>
        <taxon>Eukaryota</taxon>
        <taxon>Fungi</taxon>
        <taxon>Dikarya</taxon>
        <taxon>Ascomycota</taxon>
        <taxon>Pezizomycotina</taxon>
        <taxon>Dothideomycetes</taxon>
        <taxon>Pleosporomycetidae</taxon>
        <taxon>Pleosporales</taxon>
        <taxon>Lophiotremataceae</taxon>
        <taxon>Lophiotrema</taxon>
    </lineage>
</organism>
<feature type="non-terminal residue" evidence="1">
    <location>
        <position position="99"/>
    </location>
</feature>
<dbReference type="PANTHER" id="PTHR28054">
    <property type="entry name" value="RNA POLYMERASE I-SPECIFIC TRANSCRIPTION INITIATION FACTOR RRN10"/>
    <property type="match status" value="1"/>
</dbReference>
<protein>
    <submittedName>
        <fullName evidence="1">Uncharacterized protein</fullName>
    </submittedName>
</protein>
<dbReference type="InterPro" id="IPR022793">
    <property type="entry name" value="Rrn10"/>
</dbReference>
<dbReference type="PANTHER" id="PTHR28054:SF1">
    <property type="entry name" value="RNA POLYMERASE I-SPECIFIC TRANSCRIPTION INITIATION FACTOR RRN10"/>
    <property type="match status" value="1"/>
</dbReference>
<sequence>PLRPDEVLFGQQNAPARYAESDYYFAHANIGPDQQLPDSDLLRALHAYIASFYEKSEQDPRPRMWKSMDETTLIALGILVEETAREILGETGDLALLEA</sequence>
<dbReference type="OrthoDB" id="2565191at2759"/>
<dbReference type="GO" id="GO:0006360">
    <property type="term" value="P:transcription by RNA polymerase I"/>
    <property type="evidence" value="ECO:0007669"/>
    <property type="project" value="InterPro"/>
</dbReference>
<feature type="non-terminal residue" evidence="1">
    <location>
        <position position="1"/>
    </location>
</feature>
<accession>A0A6A5YST2</accession>
<evidence type="ECO:0000313" key="1">
    <source>
        <dbReference type="EMBL" id="KAF2109128.1"/>
    </source>
</evidence>